<evidence type="ECO:0000313" key="2">
    <source>
        <dbReference type="EMBL" id="KFD47827.1"/>
    </source>
</evidence>
<keyword evidence="4" id="KW-1185">Reference proteome</keyword>
<dbReference type="InterPro" id="IPR051320">
    <property type="entry name" value="Viral_Replic_Matur_Polypro"/>
</dbReference>
<dbReference type="InterPro" id="IPR043502">
    <property type="entry name" value="DNA/RNA_pol_sf"/>
</dbReference>
<gene>
    <name evidence="2" type="ORF">M513_11307</name>
    <name evidence="3" type="ORF">M514_11307</name>
</gene>
<dbReference type="InterPro" id="IPR041577">
    <property type="entry name" value="RT_RNaseH_2"/>
</dbReference>
<dbReference type="PANTHER" id="PTHR33064">
    <property type="entry name" value="POL PROTEIN"/>
    <property type="match status" value="1"/>
</dbReference>
<dbReference type="Proteomes" id="UP000030758">
    <property type="component" value="Unassembled WGS sequence"/>
</dbReference>
<feature type="domain" description="Reverse transcriptase/retrotransposon-derived protein RNase H-like" evidence="1">
    <location>
        <begin position="74"/>
        <end position="129"/>
    </location>
</feature>
<dbReference type="PANTHER" id="PTHR33064:SF37">
    <property type="entry name" value="RIBONUCLEASE H"/>
    <property type="match status" value="1"/>
</dbReference>
<sequence length="132" mass="14794">MGSSQTPTNVSAKVQATLDYPLPNTYQELRRFLAMLNFYSRFLPRYVAAQSILHDYMRGSKKADHRSLCLKGTARTALSRCKESLANATLLYHPSPNCTLALMVDVSDIAIGAGLQQWKNKAWQPLGFSQRN</sequence>
<evidence type="ECO:0000313" key="4">
    <source>
        <dbReference type="Proteomes" id="UP000030764"/>
    </source>
</evidence>
<dbReference type="Gene3D" id="3.30.70.270">
    <property type="match status" value="1"/>
</dbReference>
<organism evidence="2 4">
    <name type="scientific">Trichuris suis</name>
    <name type="common">pig whipworm</name>
    <dbReference type="NCBI Taxonomy" id="68888"/>
    <lineage>
        <taxon>Eukaryota</taxon>
        <taxon>Metazoa</taxon>
        <taxon>Ecdysozoa</taxon>
        <taxon>Nematoda</taxon>
        <taxon>Enoplea</taxon>
        <taxon>Dorylaimia</taxon>
        <taxon>Trichinellida</taxon>
        <taxon>Trichuridae</taxon>
        <taxon>Trichuris</taxon>
    </lineage>
</organism>
<reference evidence="2 4" key="1">
    <citation type="journal article" date="2014" name="Nat. Genet.">
        <title>Genome and transcriptome of the porcine whipworm Trichuris suis.</title>
        <authorList>
            <person name="Jex A.R."/>
            <person name="Nejsum P."/>
            <person name="Schwarz E.M."/>
            <person name="Hu L."/>
            <person name="Young N.D."/>
            <person name="Hall R.S."/>
            <person name="Korhonen P.K."/>
            <person name="Liao S."/>
            <person name="Thamsborg S."/>
            <person name="Xia J."/>
            <person name="Xu P."/>
            <person name="Wang S."/>
            <person name="Scheerlinck J.P."/>
            <person name="Hofmann A."/>
            <person name="Sternberg P.W."/>
            <person name="Wang J."/>
            <person name="Gasser R.B."/>
        </authorList>
    </citation>
    <scope>NUCLEOTIDE SEQUENCE [LARGE SCALE GENOMIC DNA]</scope>
    <source>
        <strain evidence="3">DCEP-RM93F</strain>
        <strain evidence="2">DCEP-RM93M</strain>
    </source>
</reference>
<dbReference type="InterPro" id="IPR043128">
    <property type="entry name" value="Rev_trsase/Diguanyl_cyclase"/>
</dbReference>
<dbReference type="EMBL" id="KL367604">
    <property type="protein sequence ID" value="KFD62006.1"/>
    <property type="molecule type" value="Genomic_DNA"/>
</dbReference>
<proteinExistence type="predicted"/>
<evidence type="ECO:0000259" key="1">
    <source>
        <dbReference type="Pfam" id="PF17919"/>
    </source>
</evidence>
<protein>
    <recommendedName>
        <fullName evidence="1">Reverse transcriptase/retrotransposon-derived protein RNase H-like domain-containing protein</fullName>
    </recommendedName>
</protein>
<dbReference type="SUPFAM" id="SSF56672">
    <property type="entry name" value="DNA/RNA polymerases"/>
    <property type="match status" value="1"/>
</dbReference>
<dbReference type="AlphaFoldDB" id="A0A085LS81"/>
<dbReference type="Proteomes" id="UP000030764">
    <property type="component" value="Unassembled WGS sequence"/>
</dbReference>
<dbReference type="Pfam" id="PF17919">
    <property type="entry name" value="RT_RNaseH_2"/>
    <property type="match status" value="1"/>
</dbReference>
<evidence type="ECO:0000313" key="3">
    <source>
        <dbReference type="EMBL" id="KFD62006.1"/>
    </source>
</evidence>
<feature type="non-terminal residue" evidence="2">
    <location>
        <position position="132"/>
    </location>
</feature>
<accession>A0A085LS81</accession>
<name>A0A085LS81_9BILA</name>
<dbReference type="EMBL" id="KL363313">
    <property type="protein sequence ID" value="KFD47827.1"/>
    <property type="molecule type" value="Genomic_DNA"/>
</dbReference>